<protein>
    <recommendedName>
        <fullName evidence="16">Calcium-transporting ATPase</fullName>
    </recommendedName>
</protein>
<feature type="transmembrane region" description="Helical" evidence="10">
    <location>
        <begin position="997"/>
        <end position="1020"/>
    </location>
</feature>
<dbReference type="GO" id="GO:0005388">
    <property type="term" value="F:P-type calcium transporter activity"/>
    <property type="evidence" value="ECO:0007669"/>
    <property type="project" value="TreeGrafter"/>
</dbReference>
<dbReference type="GO" id="GO:0046872">
    <property type="term" value="F:metal ion binding"/>
    <property type="evidence" value="ECO:0007669"/>
    <property type="project" value="UniProtKB-KW"/>
</dbReference>
<dbReference type="GO" id="GO:0005886">
    <property type="term" value="C:plasma membrane"/>
    <property type="evidence" value="ECO:0007669"/>
    <property type="project" value="TreeGrafter"/>
</dbReference>
<name>A0A8S0VRD5_CYCAE</name>
<evidence type="ECO:0000256" key="6">
    <source>
        <dbReference type="ARBA" id="ARBA00022842"/>
    </source>
</evidence>
<dbReference type="GO" id="GO:0012505">
    <property type="term" value="C:endomembrane system"/>
    <property type="evidence" value="ECO:0007669"/>
    <property type="project" value="UniProtKB-SubCell"/>
</dbReference>
<feature type="domain" description="P-type ATPase A" evidence="11">
    <location>
        <begin position="277"/>
        <end position="400"/>
    </location>
</feature>
<feature type="transmembrane region" description="Helical" evidence="10">
    <location>
        <begin position="413"/>
        <end position="437"/>
    </location>
</feature>
<evidence type="ECO:0000256" key="10">
    <source>
        <dbReference type="SAM" id="Phobius"/>
    </source>
</evidence>
<dbReference type="NCBIfam" id="TIGR01494">
    <property type="entry name" value="ATPase_P-type"/>
    <property type="match status" value="1"/>
</dbReference>
<feature type="region of interest" description="Disordered" evidence="9">
    <location>
        <begin position="144"/>
        <end position="174"/>
    </location>
</feature>
<evidence type="ECO:0000256" key="7">
    <source>
        <dbReference type="ARBA" id="ARBA00022989"/>
    </source>
</evidence>
<comment type="caution">
    <text evidence="14">The sequence shown here is derived from an EMBL/GenBank/DDBJ whole genome shotgun (WGS) entry which is preliminary data.</text>
</comment>
<keyword evidence="2 10" id="KW-0812">Transmembrane</keyword>
<feature type="transmembrane region" description="Helical" evidence="10">
    <location>
        <begin position="1077"/>
        <end position="1095"/>
    </location>
</feature>
<dbReference type="Gene3D" id="1.20.1110.10">
    <property type="entry name" value="Calcium-transporting ATPase, transmembrane domain"/>
    <property type="match status" value="1"/>
</dbReference>
<dbReference type="SUPFAM" id="SSF81665">
    <property type="entry name" value="Calcium ATPase, transmembrane domain M"/>
    <property type="match status" value="1"/>
</dbReference>
<feature type="transmembrane region" description="Helical" evidence="10">
    <location>
        <begin position="201"/>
        <end position="227"/>
    </location>
</feature>
<dbReference type="PRINTS" id="PR00120">
    <property type="entry name" value="HATPASE"/>
</dbReference>
<evidence type="ECO:0000256" key="1">
    <source>
        <dbReference type="ARBA" id="ARBA00004127"/>
    </source>
</evidence>
<evidence type="ECO:0000313" key="14">
    <source>
        <dbReference type="EMBL" id="CAA7263095.1"/>
    </source>
</evidence>
<dbReference type="Pfam" id="PF00690">
    <property type="entry name" value="Cation_ATPase_N"/>
    <property type="match status" value="1"/>
</dbReference>
<dbReference type="Pfam" id="PF13246">
    <property type="entry name" value="Cation_ATPase"/>
    <property type="match status" value="1"/>
</dbReference>
<feature type="compositionally biased region" description="Basic and acidic residues" evidence="9">
    <location>
        <begin position="144"/>
        <end position="153"/>
    </location>
</feature>
<evidence type="ECO:0000256" key="8">
    <source>
        <dbReference type="ARBA" id="ARBA00023136"/>
    </source>
</evidence>
<dbReference type="SUPFAM" id="SSF81653">
    <property type="entry name" value="Calcium ATPase, transduction domain A"/>
    <property type="match status" value="1"/>
</dbReference>
<keyword evidence="8 10" id="KW-0472">Membrane</keyword>
<dbReference type="SUPFAM" id="SSF81660">
    <property type="entry name" value="Metal cation-transporting ATPase, ATP-binding domain N"/>
    <property type="match status" value="1"/>
</dbReference>
<proteinExistence type="predicted"/>
<feature type="transmembrane region" description="Helical" evidence="10">
    <location>
        <begin position="239"/>
        <end position="260"/>
    </location>
</feature>
<dbReference type="EMBL" id="CACVBS010000038">
    <property type="protein sequence ID" value="CAA7263095.1"/>
    <property type="molecule type" value="Genomic_DNA"/>
</dbReference>
<dbReference type="GO" id="GO:0006874">
    <property type="term" value="P:intracellular calcium ion homeostasis"/>
    <property type="evidence" value="ECO:0007669"/>
    <property type="project" value="TreeGrafter"/>
</dbReference>
<evidence type="ECO:0008006" key="16">
    <source>
        <dbReference type="Google" id="ProtNLM"/>
    </source>
</evidence>
<dbReference type="GO" id="GO:0005524">
    <property type="term" value="F:ATP binding"/>
    <property type="evidence" value="ECO:0007669"/>
    <property type="project" value="UniProtKB-KW"/>
</dbReference>
<feature type="transmembrane region" description="Helical" evidence="10">
    <location>
        <begin position="1107"/>
        <end position="1130"/>
    </location>
</feature>
<keyword evidence="5" id="KW-0067">ATP-binding</keyword>
<sequence>MSGNLIAEIVEVPRRGPNVDSDVATLASEIQRPTSVANSATFLNNHHPRYLDPRLDQSLTDKFEAQTLNKVDLIDDDLDPSPFPFKPNQLASLVELKSLDGLMALGGASGVIEGLQTSTKDGIVTKLTPVEENGRPVIESRLRERQLEEKHESDEELPAIRLTAPTPTESQADHEASYVVIEERRRVYGRNVVPIRNSKPLLLLIWLALQDNVLILLSTAAFVSAVIGAFLSPKGTYNAYWVEGLAVLVGIIIIVFVGALNDWNRERQLQFLHERKNERTTKVIRDGVEQVIDVKDLVVGDVGLLQPGEILPCDGIFLSGHNVKCDESWFSGESDAIRKHPFTKVATTPTCEKDDASVEVPHSYGDCFILSGSKVLEGAGKYIVVAVGRRSLSGRVQTSLESSRTVTPLQDKLNGFATLVAKIGSCIGLALFIALLFRLLVQFGKDAPQRQPLEKGFAIVSILIVATVLVVVAVPQGLPLAAILSISFAAKRMFREGILVRTVHASEFLGGISVICSNKATFVNEDRLTVVSGTIGIHAKFSRDSGEGHTITADHTPHSGTQHDLGPHHLFLKQDQLSGFLPKELKKAFTESLVVNSTAFENTTHSTDGETTFEGSKTEVALLKFARQSLGMVASDVVRTRDRAKVVRMFPFSSERKCMAVVVTLSDGQYRAYFKGASEILANVSTKHVVVRENMRPTSTIRTSVLEDLAREKIMQTTIDYANEGLRTLALCYRDFSSWPPLGQELDDEGEVPFDGLLHNLTLLSVIGLDEPLYPDAEEDVKKCHRAGISIKLCTGDNVLTARSFATRCGIFTPSGIIMEGPTFRQLTTAELVEIVPRLQVLARSSAEDKDLLIRVLRMLDEIVSVTGKNANDSPVLRIAHVGFSMGISGTEVAKEASDIVLMDDNFSGIIQAVLWGRNMHDAIRKFLQMMVTVNVSAGLLIFMTAIASSTGRSVPSPVQLLWVNVIMDTFASLGLVTDPKTEKLLDRKPSTVQIPLFTTPMLKMILAQVVYQAVILFPIHFYGRKVLDLPPTEEGTRTINTLVFNTFVFCQIFNTFNCRSLDKRLNVFEGLAQNMYFMAIIFLEITMQTFIVSFGGRHLGIVPLRWREWCISIGLAFLALPLGVLTLYLPNKPFHSFFRVVGLIKDLNVLPTSRHEPDDWNRALSDIRAGLRTFSTLRGGRLRASGRVVPGPDWQYSEISFPRAARLHQQDGHDLVRSPPH</sequence>
<evidence type="ECO:0000259" key="11">
    <source>
        <dbReference type="Pfam" id="PF00122"/>
    </source>
</evidence>
<dbReference type="Gene3D" id="2.70.150.10">
    <property type="entry name" value="Calcium-transporting ATPase, cytoplasmic transduction domain A"/>
    <property type="match status" value="1"/>
</dbReference>
<evidence type="ECO:0000259" key="12">
    <source>
        <dbReference type="Pfam" id="PF00689"/>
    </source>
</evidence>
<dbReference type="PANTHER" id="PTHR24093">
    <property type="entry name" value="CATION TRANSPORTING ATPASE"/>
    <property type="match status" value="1"/>
</dbReference>
<evidence type="ECO:0000256" key="9">
    <source>
        <dbReference type="SAM" id="MobiDB-lite"/>
    </source>
</evidence>
<feature type="transmembrane region" description="Helical" evidence="10">
    <location>
        <begin position="927"/>
        <end position="948"/>
    </location>
</feature>
<organism evidence="14 15">
    <name type="scientific">Cyclocybe aegerita</name>
    <name type="common">Black poplar mushroom</name>
    <name type="synonym">Agrocybe aegerita</name>
    <dbReference type="NCBI Taxonomy" id="1973307"/>
    <lineage>
        <taxon>Eukaryota</taxon>
        <taxon>Fungi</taxon>
        <taxon>Dikarya</taxon>
        <taxon>Basidiomycota</taxon>
        <taxon>Agaricomycotina</taxon>
        <taxon>Agaricomycetes</taxon>
        <taxon>Agaricomycetidae</taxon>
        <taxon>Agaricales</taxon>
        <taxon>Agaricineae</taxon>
        <taxon>Bolbitiaceae</taxon>
        <taxon>Cyclocybe</taxon>
    </lineage>
</organism>
<dbReference type="PRINTS" id="PR00119">
    <property type="entry name" value="CATATPASE"/>
</dbReference>
<reference evidence="14 15" key="1">
    <citation type="submission" date="2020-01" db="EMBL/GenBank/DDBJ databases">
        <authorList>
            <person name="Gupta K D."/>
        </authorList>
    </citation>
    <scope>NUCLEOTIDE SEQUENCE [LARGE SCALE GENOMIC DNA]</scope>
</reference>
<comment type="subcellular location">
    <subcellularLocation>
        <location evidence="1">Endomembrane system</location>
        <topology evidence="1">Multi-pass membrane protein</topology>
    </subcellularLocation>
</comment>
<dbReference type="InterPro" id="IPR008250">
    <property type="entry name" value="ATPase_P-typ_transduc_dom_A_sf"/>
</dbReference>
<gene>
    <name evidence="14" type="ORF">AAE3_LOCUS5495</name>
</gene>
<dbReference type="InterPro" id="IPR006068">
    <property type="entry name" value="ATPase_P-typ_cation-transptr_C"/>
</dbReference>
<evidence type="ECO:0000259" key="13">
    <source>
        <dbReference type="Pfam" id="PF00690"/>
    </source>
</evidence>
<dbReference type="SUPFAM" id="SSF56784">
    <property type="entry name" value="HAD-like"/>
    <property type="match status" value="1"/>
</dbReference>
<dbReference type="Pfam" id="PF00689">
    <property type="entry name" value="Cation_ATPase_C"/>
    <property type="match status" value="1"/>
</dbReference>
<dbReference type="InterPro" id="IPR023299">
    <property type="entry name" value="ATPase_P-typ_cyto_dom_N"/>
</dbReference>
<evidence type="ECO:0000313" key="15">
    <source>
        <dbReference type="Proteomes" id="UP000467700"/>
    </source>
</evidence>
<keyword evidence="4" id="KW-0547">Nucleotide-binding</keyword>
<dbReference type="InterPro" id="IPR001757">
    <property type="entry name" value="P_typ_ATPase"/>
</dbReference>
<evidence type="ECO:0000256" key="2">
    <source>
        <dbReference type="ARBA" id="ARBA00022692"/>
    </source>
</evidence>
<keyword evidence="15" id="KW-1185">Reference proteome</keyword>
<dbReference type="FunFam" id="2.70.150.10:FF:000028">
    <property type="entry name" value="Calcium-transporting ATPase"/>
    <property type="match status" value="1"/>
</dbReference>
<dbReference type="InterPro" id="IPR023214">
    <property type="entry name" value="HAD_sf"/>
</dbReference>
<dbReference type="InterPro" id="IPR004014">
    <property type="entry name" value="ATPase_P-typ_cation-transptr_N"/>
</dbReference>
<feature type="transmembrane region" description="Helical" evidence="10">
    <location>
        <begin position="960"/>
        <end position="977"/>
    </location>
</feature>
<accession>A0A8S0VRD5</accession>
<dbReference type="AlphaFoldDB" id="A0A8S0VRD5"/>
<evidence type="ECO:0000256" key="4">
    <source>
        <dbReference type="ARBA" id="ARBA00022741"/>
    </source>
</evidence>
<dbReference type="InterPro" id="IPR036412">
    <property type="entry name" value="HAD-like_sf"/>
</dbReference>
<keyword evidence="7 10" id="KW-1133">Transmembrane helix</keyword>
<dbReference type="Gene3D" id="3.40.50.1000">
    <property type="entry name" value="HAD superfamily/HAD-like"/>
    <property type="match status" value="1"/>
</dbReference>
<evidence type="ECO:0000256" key="3">
    <source>
        <dbReference type="ARBA" id="ARBA00022723"/>
    </source>
</evidence>
<feature type="domain" description="Cation-transporting P-type ATPase N-terminal" evidence="13">
    <location>
        <begin position="181"/>
        <end position="224"/>
    </location>
</feature>
<dbReference type="PANTHER" id="PTHR24093:SF369">
    <property type="entry name" value="CALCIUM-TRANSPORTING ATPASE"/>
    <property type="match status" value="1"/>
</dbReference>
<dbReference type="Gene3D" id="3.40.1110.10">
    <property type="entry name" value="Calcium-transporting ATPase, cytoplasmic domain N"/>
    <property type="match status" value="1"/>
</dbReference>
<keyword evidence="3" id="KW-0479">Metal-binding</keyword>
<evidence type="ECO:0000256" key="5">
    <source>
        <dbReference type="ARBA" id="ARBA00022840"/>
    </source>
</evidence>
<feature type="domain" description="Cation-transporting P-type ATPase C-terminal" evidence="12">
    <location>
        <begin position="957"/>
        <end position="1124"/>
    </location>
</feature>
<dbReference type="Proteomes" id="UP000467700">
    <property type="component" value="Unassembled WGS sequence"/>
</dbReference>
<dbReference type="Pfam" id="PF00122">
    <property type="entry name" value="E1-E2_ATPase"/>
    <property type="match status" value="1"/>
</dbReference>
<dbReference type="GO" id="GO:0016887">
    <property type="term" value="F:ATP hydrolysis activity"/>
    <property type="evidence" value="ECO:0007669"/>
    <property type="project" value="InterPro"/>
</dbReference>
<dbReference type="OrthoDB" id="3352408at2759"/>
<feature type="transmembrane region" description="Helical" evidence="10">
    <location>
        <begin position="457"/>
        <end position="486"/>
    </location>
</feature>
<dbReference type="InterPro" id="IPR059000">
    <property type="entry name" value="ATPase_P-type_domA"/>
</dbReference>
<keyword evidence="6" id="KW-0460">Magnesium</keyword>
<dbReference type="InterPro" id="IPR023298">
    <property type="entry name" value="ATPase_P-typ_TM_dom_sf"/>
</dbReference>